<evidence type="ECO:0000256" key="11">
    <source>
        <dbReference type="ARBA" id="ARBA00023180"/>
    </source>
</evidence>
<evidence type="ECO:0000256" key="5">
    <source>
        <dbReference type="ARBA" id="ARBA00022725"/>
    </source>
</evidence>
<dbReference type="Proteomes" id="UP000186698">
    <property type="component" value="Chromosome 2L"/>
</dbReference>
<dbReference type="GO" id="GO:0050911">
    <property type="term" value="P:detection of chemical stimulus involved in sensory perception of smell"/>
    <property type="evidence" value="ECO:0000318"/>
    <property type="project" value="GO_Central"/>
</dbReference>
<dbReference type="GO" id="GO:0004930">
    <property type="term" value="F:G protein-coupled receptor activity"/>
    <property type="evidence" value="ECO:0007669"/>
    <property type="project" value="UniProtKB-KW"/>
</dbReference>
<keyword evidence="11" id="KW-0325">Glycoprotein</keyword>
<accession>A0A8J1M6G0</accession>
<evidence type="ECO:0000256" key="3">
    <source>
        <dbReference type="ARBA" id="ARBA00022606"/>
    </source>
</evidence>
<dbReference type="GO" id="GO:0004984">
    <property type="term" value="F:olfactory receptor activity"/>
    <property type="evidence" value="ECO:0000318"/>
    <property type="project" value="GO_Central"/>
</dbReference>
<feature type="transmembrane region" description="Helical" evidence="13">
    <location>
        <begin position="199"/>
        <end position="222"/>
    </location>
</feature>
<evidence type="ECO:0000256" key="1">
    <source>
        <dbReference type="ARBA" id="ARBA00004651"/>
    </source>
</evidence>
<dbReference type="OrthoDB" id="6147321at2759"/>
<protein>
    <submittedName>
        <fullName evidence="16">Olfactory receptor 52B6-like</fullName>
    </submittedName>
</protein>
<keyword evidence="10" id="KW-0675">Receptor</keyword>
<evidence type="ECO:0000256" key="12">
    <source>
        <dbReference type="ARBA" id="ARBA00023224"/>
    </source>
</evidence>
<dbReference type="InterPro" id="IPR052921">
    <property type="entry name" value="GPCR1_Superfamily_Member"/>
</dbReference>
<evidence type="ECO:0000256" key="10">
    <source>
        <dbReference type="ARBA" id="ARBA00023170"/>
    </source>
</evidence>
<reference evidence="16" key="1">
    <citation type="submission" date="2025-08" db="UniProtKB">
        <authorList>
            <consortium name="RefSeq"/>
        </authorList>
    </citation>
    <scope>IDENTIFICATION</scope>
    <source>
        <strain evidence="16">J_2021</strain>
        <tissue evidence="16">Erythrocytes</tissue>
    </source>
</reference>
<dbReference type="GO" id="GO:0016020">
    <property type="term" value="C:membrane"/>
    <property type="evidence" value="ECO:0000318"/>
    <property type="project" value="GO_Central"/>
</dbReference>
<evidence type="ECO:0000313" key="15">
    <source>
        <dbReference type="Proteomes" id="UP000186698"/>
    </source>
</evidence>
<dbReference type="KEGG" id="xla:121399767"/>
<dbReference type="FunFam" id="1.20.1070.10:FF:000024">
    <property type="entry name" value="Olfactory receptor"/>
    <property type="match status" value="1"/>
</dbReference>
<evidence type="ECO:0000259" key="14">
    <source>
        <dbReference type="PROSITE" id="PS50262"/>
    </source>
</evidence>
<dbReference type="InterPro" id="IPR017452">
    <property type="entry name" value="GPCR_Rhodpsn_7TM"/>
</dbReference>
<dbReference type="Pfam" id="PF13853">
    <property type="entry name" value="7tm_4"/>
    <property type="match status" value="1"/>
</dbReference>
<dbReference type="GO" id="GO:0005886">
    <property type="term" value="C:plasma membrane"/>
    <property type="evidence" value="ECO:0007669"/>
    <property type="project" value="UniProtKB-SubCell"/>
</dbReference>
<keyword evidence="12" id="KW-0807">Transducer</keyword>
<keyword evidence="7" id="KW-0297">G-protein coupled receptor</keyword>
<dbReference type="PANTHER" id="PTHR26451:SF999">
    <property type="entry name" value="OLFACTORY RECEPTOR 8I2"/>
    <property type="match status" value="1"/>
</dbReference>
<dbReference type="Gene3D" id="1.20.1070.10">
    <property type="entry name" value="Rhodopsin 7-helix transmembrane proteins"/>
    <property type="match status" value="1"/>
</dbReference>
<feature type="transmembrane region" description="Helical" evidence="13">
    <location>
        <begin position="139"/>
        <end position="163"/>
    </location>
</feature>
<evidence type="ECO:0000256" key="2">
    <source>
        <dbReference type="ARBA" id="ARBA00022475"/>
    </source>
</evidence>
<keyword evidence="4 13" id="KW-0812">Transmembrane</keyword>
<comment type="subcellular location">
    <subcellularLocation>
        <location evidence="1">Cell membrane</location>
        <topology evidence="1">Multi-pass membrane protein</topology>
    </subcellularLocation>
</comment>
<evidence type="ECO:0000256" key="8">
    <source>
        <dbReference type="ARBA" id="ARBA00023136"/>
    </source>
</evidence>
<evidence type="ECO:0000256" key="6">
    <source>
        <dbReference type="ARBA" id="ARBA00022989"/>
    </source>
</evidence>
<dbReference type="GeneID" id="121399767"/>
<sequence length="310" mass="34591">MESGFNLSTNFILLGLVEMERLNYLFSTISLVMYLFILLCNLIVVLVVLGNESLHQPMYILIANLVMNGLFGSSAFFPKLLVDLFSSSVMISRTGCFIQAFCLMIAAYCQISTFTIMACDTYVAVCHPLRYGTLMTSAVALNLIIGSFFFNLTLVLIIVLLAARLPLCGSTINSIFCDNMSIFILSCVDTSVNKLYGSIIFVSYLTSAIFIIGFSYIQIFLVCLKVSEDAGKKAIHTVVTHLLNFSIFLIGGLFIFIRYRMENARIPLYVHILLSVTAIVCPPMLTPLIYGIRTKALKIKMVCHLQKIYQ</sequence>
<evidence type="ECO:0000256" key="13">
    <source>
        <dbReference type="SAM" id="Phobius"/>
    </source>
</evidence>
<feature type="transmembrane region" description="Helical" evidence="13">
    <location>
        <begin position="58"/>
        <end position="77"/>
    </location>
</feature>
<name>A0A8J1M6G0_XENLA</name>
<proteinExistence type="predicted"/>
<feature type="transmembrane region" description="Helical" evidence="13">
    <location>
        <begin position="97"/>
        <end position="118"/>
    </location>
</feature>
<feature type="domain" description="G-protein coupled receptors family 1 profile" evidence="14">
    <location>
        <begin position="40"/>
        <end position="290"/>
    </location>
</feature>
<dbReference type="GO" id="GO:0005549">
    <property type="term" value="F:odorant binding"/>
    <property type="evidence" value="ECO:0000318"/>
    <property type="project" value="GO_Central"/>
</dbReference>
<dbReference type="AlphaFoldDB" id="A0A8J1M6G0"/>
<evidence type="ECO:0000313" key="16">
    <source>
        <dbReference type="RefSeq" id="XP_041437263.1"/>
    </source>
</evidence>
<keyword evidence="15" id="KW-1185">Reference proteome</keyword>
<dbReference type="InterPro" id="IPR000725">
    <property type="entry name" value="Olfact_rcpt"/>
</dbReference>
<keyword evidence="8 13" id="KW-0472">Membrane</keyword>
<gene>
    <name evidence="16" type="primary">LOC121399767</name>
</gene>
<dbReference type="PRINTS" id="PR00237">
    <property type="entry name" value="GPCRRHODOPSN"/>
</dbReference>
<dbReference type="PRINTS" id="PR00245">
    <property type="entry name" value="OLFACTORYR"/>
</dbReference>
<evidence type="ECO:0000256" key="4">
    <source>
        <dbReference type="ARBA" id="ARBA00022692"/>
    </source>
</evidence>
<feature type="transmembrane region" description="Helical" evidence="13">
    <location>
        <begin position="269"/>
        <end position="292"/>
    </location>
</feature>
<evidence type="ECO:0000256" key="9">
    <source>
        <dbReference type="ARBA" id="ARBA00023157"/>
    </source>
</evidence>
<organism evidence="15 16">
    <name type="scientific">Xenopus laevis</name>
    <name type="common">African clawed frog</name>
    <dbReference type="NCBI Taxonomy" id="8355"/>
    <lineage>
        <taxon>Eukaryota</taxon>
        <taxon>Metazoa</taxon>
        <taxon>Chordata</taxon>
        <taxon>Craniata</taxon>
        <taxon>Vertebrata</taxon>
        <taxon>Euteleostomi</taxon>
        <taxon>Amphibia</taxon>
        <taxon>Batrachia</taxon>
        <taxon>Anura</taxon>
        <taxon>Pipoidea</taxon>
        <taxon>Pipidae</taxon>
        <taxon>Xenopodinae</taxon>
        <taxon>Xenopus</taxon>
        <taxon>Xenopus</taxon>
    </lineage>
</organism>
<feature type="transmembrane region" description="Helical" evidence="13">
    <location>
        <begin position="24"/>
        <end position="49"/>
    </location>
</feature>
<keyword evidence="5" id="KW-0552">Olfaction</keyword>
<keyword evidence="6 13" id="KW-1133">Transmembrane helix</keyword>
<keyword evidence="2" id="KW-1003">Cell membrane</keyword>
<dbReference type="PANTHER" id="PTHR26451">
    <property type="entry name" value="G_PROTEIN_RECEP_F1_2 DOMAIN-CONTAINING PROTEIN"/>
    <property type="match status" value="1"/>
</dbReference>
<dbReference type="SUPFAM" id="SSF81321">
    <property type="entry name" value="Family A G protein-coupled receptor-like"/>
    <property type="match status" value="1"/>
</dbReference>
<dbReference type="PROSITE" id="PS50262">
    <property type="entry name" value="G_PROTEIN_RECEP_F1_2"/>
    <property type="match status" value="1"/>
</dbReference>
<keyword evidence="9" id="KW-1015">Disulfide bond</keyword>
<dbReference type="RefSeq" id="XP_041437263.1">
    <property type="nucleotide sequence ID" value="XM_041581329.1"/>
</dbReference>
<dbReference type="InterPro" id="IPR000276">
    <property type="entry name" value="GPCR_Rhodpsn"/>
</dbReference>
<feature type="transmembrane region" description="Helical" evidence="13">
    <location>
        <begin position="234"/>
        <end position="257"/>
    </location>
</feature>
<keyword evidence="3" id="KW-0716">Sensory transduction</keyword>
<evidence type="ECO:0000256" key="7">
    <source>
        <dbReference type="ARBA" id="ARBA00023040"/>
    </source>
</evidence>